<evidence type="ECO:0000313" key="7">
    <source>
        <dbReference type="EnsemblPlants" id="KQL31007"/>
    </source>
</evidence>
<dbReference type="Gramene" id="KQL31007">
    <property type="protein sequence ID" value="KQL31007"/>
    <property type="gene ID" value="SETIT_016406mg"/>
</dbReference>
<evidence type="ECO:0000256" key="4">
    <source>
        <dbReference type="ARBA" id="ARBA00022840"/>
    </source>
</evidence>
<feature type="domain" description="Myb-like" evidence="6">
    <location>
        <begin position="367"/>
        <end position="428"/>
    </location>
</feature>
<accession>K3YQ64</accession>
<dbReference type="GO" id="GO:0005524">
    <property type="term" value="F:ATP binding"/>
    <property type="evidence" value="ECO:0007669"/>
    <property type="project" value="UniProtKB-KW"/>
</dbReference>
<dbReference type="HOGENOM" id="CLU_000315_13_0_1"/>
<evidence type="ECO:0000313" key="8">
    <source>
        <dbReference type="Proteomes" id="UP000004995"/>
    </source>
</evidence>
<keyword evidence="3" id="KW-0347">Helicase</keyword>
<feature type="compositionally biased region" description="Basic and acidic residues" evidence="5">
    <location>
        <begin position="85"/>
        <end position="109"/>
    </location>
</feature>
<dbReference type="PANTHER" id="PTHR45685">
    <property type="entry name" value="HELICASE SRCAP-RELATED"/>
    <property type="match status" value="1"/>
</dbReference>
<feature type="region of interest" description="Disordered" evidence="5">
    <location>
        <begin position="56"/>
        <end position="113"/>
    </location>
</feature>
<evidence type="ECO:0000256" key="5">
    <source>
        <dbReference type="SAM" id="MobiDB-lite"/>
    </source>
</evidence>
<evidence type="ECO:0000259" key="6">
    <source>
        <dbReference type="PROSITE" id="PS50090"/>
    </source>
</evidence>
<reference evidence="7" key="2">
    <citation type="submission" date="2018-08" db="UniProtKB">
        <authorList>
            <consortium name="EnsemblPlants"/>
        </authorList>
    </citation>
    <scope>IDENTIFICATION</scope>
    <source>
        <strain evidence="7">Yugu1</strain>
    </source>
</reference>
<feature type="region of interest" description="Disordered" evidence="5">
    <location>
        <begin position="258"/>
        <end position="339"/>
    </location>
</feature>
<feature type="compositionally biased region" description="Acidic residues" evidence="5">
    <location>
        <begin position="60"/>
        <end position="70"/>
    </location>
</feature>
<dbReference type="EMBL" id="AGNK02000503">
    <property type="status" value="NOT_ANNOTATED_CDS"/>
    <property type="molecule type" value="Genomic_DNA"/>
</dbReference>
<keyword evidence="4" id="KW-0067">ATP-binding</keyword>
<evidence type="ECO:0000256" key="1">
    <source>
        <dbReference type="ARBA" id="ARBA00004123"/>
    </source>
</evidence>
<organism evidence="7 8">
    <name type="scientific">Setaria italica</name>
    <name type="common">Foxtail millet</name>
    <name type="synonym">Panicum italicum</name>
    <dbReference type="NCBI Taxonomy" id="4555"/>
    <lineage>
        <taxon>Eukaryota</taxon>
        <taxon>Viridiplantae</taxon>
        <taxon>Streptophyta</taxon>
        <taxon>Embryophyta</taxon>
        <taxon>Tracheophyta</taxon>
        <taxon>Spermatophyta</taxon>
        <taxon>Magnoliopsida</taxon>
        <taxon>Liliopsida</taxon>
        <taxon>Poales</taxon>
        <taxon>Poaceae</taxon>
        <taxon>PACMAD clade</taxon>
        <taxon>Panicoideae</taxon>
        <taxon>Panicodae</taxon>
        <taxon>Paniceae</taxon>
        <taxon>Cenchrinae</taxon>
        <taxon>Setaria</taxon>
    </lineage>
</organism>
<feature type="region of interest" description="Disordered" evidence="5">
    <location>
        <begin position="207"/>
        <end position="244"/>
    </location>
</feature>
<dbReference type="FunCoup" id="K3YQ64">
    <property type="interactions" value="1525"/>
</dbReference>
<dbReference type="GO" id="GO:0003677">
    <property type="term" value="F:DNA binding"/>
    <property type="evidence" value="ECO:0007669"/>
    <property type="project" value="UniProtKB-KW"/>
</dbReference>
<proteinExistence type="predicted"/>
<evidence type="ECO:0000256" key="2">
    <source>
        <dbReference type="ARBA" id="ARBA00022741"/>
    </source>
</evidence>
<name>K3YQ64_SETIT</name>
<dbReference type="STRING" id="4555.K3YQ64"/>
<dbReference type="GO" id="GO:0004386">
    <property type="term" value="F:helicase activity"/>
    <property type="evidence" value="ECO:0007669"/>
    <property type="project" value="UniProtKB-KW"/>
</dbReference>
<sequence>MEFFSGHTSLRVEDQQKDCSMTAGSSNDADVGLSNADVEAAIRQAEDEADYMALKKLEQEEAVDNQEFSEEAAGRPEDDDLVNEEDARHDEHIIEEHRYNSSDMEKEKNAALSNQLNEEKALTLAVGDEDTDMLADVKQMAAAAAAAGQASSSFENQLRPIDRYAMRFMELWDPVIDKAAINRQVNVEEEEWELDRIEKLKEDLEAEIDEDQEPLSYECNAHRRKSKKNKKKTGKFKSLKRGRLSSESEVILEETSVDTMSIDDNAPSPELISDESPRHYSNKRKKIMSATEEENSNRSLKKFKKATKSSSASEALSPRHLREEFNDSDPKSAARTKSDGRISIPCMSVKRVIVIKPERLKKKGIWSRDCASDSWTSEEDAVLCGTVHEYGPLWELASDFLHSLPGGAFYRGKYRHPVHCCERYRELFCKHAMSATDNSNSEKVPSGTGKAILRVSEDQAQMLVNVTSELPNNELLLQKHFMAVLSSVWRSKCRRDPRRVISTYSSALRMLSPVKNPAGSSANWSMVNFRPSFNLVRTALADAQAQSTQIVIPPPMRNQEYCRNHLELELDFLTDQHHYEEDFPSIVNVSILEPEPIKQAVEPVEQSLLSGLSCRQAETRLRMASEACYEGEGSHWASSAFHINDATRHKSGPKSIGKHKAASECGRPPKSKIQKITESHQEGPSTSSNFLRMPGQLFPGAADFHISESLSDFGISDSEFNYSEDLWQEVDYNEFLLDQDDSGLLPGIEELEPLSDFTDIG</sequence>
<dbReference type="PROSITE" id="PS50090">
    <property type="entry name" value="MYB_LIKE"/>
    <property type="match status" value="1"/>
</dbReference>
<dbReference type="AlphaFoldDB" id="K3YQ64"/>
<keyword evidence="8" id="KW-1185">Reference proteome</keyword>
<feature type="compositionally biased region" description="Basic and acidic residues" evidence="5">
    <location>
        <begin position="320"/>
        <end position="339"/>
    </location>
</feature>
<feature type="region of interest" description="Disordered" evidence="5">
    <location>
        <begin position="1"/>
        <end position="33"/>
    </location>
</feature>
<dbReference type="Proteomes" id="UP000004995">
    <property type="component" value="Unassembled WGS sequence"/>
</dbReference>
<dbReference type="InterPro" id="IPR050520">
    <property type="entry name" value="INO80/SWR1_helicase"/>
</dbReference>
<dbReference type="InParanoid" id="K3YQ64"/>
<dbReference type="InterPro" id="IPR001005">
    <property type="entry name" value="SANT/Myb"/>
</dbReference>
<feature type="compositionally biased region" description="Basic residues" evidence="5">
    <location>
        <begin position="649"/>
        <end position="660"/>
    </location>
</feature>
<dbReference type="EnsemblPlants" id="KQL31007">
    <property type="protein sequence ID" value="KQL31007"/>
    <property type="gene ID" value="SETIT_016406mg"/>
</dbReference>
<keyword evidence="3" id="KW-0378">Hydrolase</keyword>
<protein>
    <recommendedName>
        <fullName evidence="6">Myb-like domain-containing protein</fullName>
    </recommendedName>
</protein>
<feature type="compositionally biased region" description="Polar residues" evidence="5">
    <location>
        <begin position="18"/>
        <end position="28"/>
    </location>
</feature>
<dbReference type="PANTHER" id="PTHR45685:SF1">
    <property type="entry name" value="HELICASE SRCAP"/>
    <property type="match status" value="1"/>
</dbReference>
<dbReference type="eggNOG" id="KOG0391">
    <property type="taxonomic scope" value="Eukaryota"/>
</dbReference>
<feature type="region of interest" description="Disordered" evidence="5">
    <location>
        <begin position="647"/>
        <end position="670"/>
    </location>
</feature>
<feature type="compositionally biased region" description="Basic residues" evidence="5">
    <location>
        <begin position="222"/>
        <end position="243"/>
    </location>
</feature>
<comment type="subcellular location">
    <subcellularLocation>
        <location evidence="1">Nucleus</location>
    </subcellularLocation>
</comment>
<evidence type="ECO:0000256" key="3">
    <source>
        <dbReference type="ARBA" id="ARBA00022806"/>
    </source>
</evidence>
<dbReference type="OMA" id="WRSKSAC"/>
<keyword evidence="2" id="KW-0547">Nucleotide-binding</keyword>
<dbReference type="GO" id="GO:0005634">
    <property type="term" value="C:nucleus"/>
    <property type="evidence" value="ECO:0007669"/>
    <property type="project" value="UniProtKB-SubCell"/>
</dbReference>
<reference evidence="8" key="1">
    <citation type="journal article" date="2012" name="Nat. Biotechnol.">
        <title>Reference genome sequence of the model plant Setaria.</title>
        <authorList>
            <person name="Bennetzen J.L."/>
            <person name="Schmutz J."/>
            <person name="Wang H."/>
            <person name="Percifield R."/>
            <person name="Hawkins J."/>
            <person name="Pontaroli A.C."/>
            <person name="Estep M."/>
            <person name="Feng L."/>
            <person name="Vaughn J.N."/>
            <person name="Grimwood J."/>
            <person name="Jenkins J."/>
            <person name="Barry K."/>
            <person name="Lindquist E."/>
            <person name="Hellsten U."/>
            <person name="Deshpande S."/>
            <person name="Wang X."/>
            <person name="Wu X."/>
            <person name="Mitros T."/>
            <person name="Triplett J."/>
            <person name="Yang X."/>
            <person name="Ye C.Y."/>
            <person name="Mauro-Herrera M."/>
            <person name="Wang L."/>
            <person name="Li P."/>
            <person name="Sharma M."/>
            <person name="Sharma R."/>
            <person name="Ronald P.C."/>
            <person name="Panaud O."/>
            <person name="Kellogg E.A."/>
            <person name="Brutnell T.P."/>
            <person name="Doust A.N."/>
            <person name="Tuskan G.A."/>
            <person name="Rokhsar D."/>
            <person name="Devos K.M."/>
        </authorList>
    </citation>
    <scope>NUCLEOTIDE SEQUENCE [LARGE SCALE GENOMIC DNA]</scope>
    <source>
        <strain evidence="8">cv. Yugu1</strain>
    </source>
</reference>